<sequence>MGLSLVPVFLYAGSMSTSAIVDAQRSQWFVIPAIFSFVVYVVTMFGETNRLPFDLAEGEGELTGGFHTEYSSLKFALFFLAEYVNMVTVSALATTMFFGGWRAPGRCRPSTTAC</sequence>
<evidence type="ECO:0000256" key="6">
    <source>
        <dbReference type="SAM" id="Phobius"/>
    </source>
</evidence>
<dbReference type="Pfam" id="PF00146">
    <property type="entry name" value="NADHdh"/>
    <property type="match status" value="1"/>
</dbReference>
<protein>
    <recommendedName>
        <fullName evidence="9">NADH-quinone oxidoreductase subunit H</fullName>
    </recommendedName>
</protein>
<accession>A0ABQ6JLY3</accession>
<evidence type="ECO:0008006" key="9">
    <source>
        <dbReference type="Google" id="ProtNLM"/>
    </source>
</evidence>
<dbReference type="EMBL" id="BSUZ01000001">
    <property type="protein sequence ID" value="GMA87857.1"/>
    <property type="molecule type" value="Genomic_DNA"/>
</dbReference>
<feature type="transmembrane region" description="Helical" evidence="6">
    <location>
        <begin position="75"/>
        <end position="101"/>
    </location>
</feature>
<evidence type="ECO:0000256" key="4">
    <source>
        <dbReference type="ARBA" id="ARBA00023136"/>
    </source>
</evidence>
<dbReference type="PANTHER" id="PTHR11432">
    <property type="entry name" value="NADH DEHYDROGENASE SUBUNIT 1"/>
    <property type="match status" value="1"/>
</dbReference>
<organism evidence="7 8">
    <name type="scientific">Angustibacter aerolatus</name>
    <dbReference type="NCBI Taxonomy" id="1162965"/>
    <lineage>
        <taxon>Bacteria</taxon>
        <taxon>Bacillati</taxon>
        <taxon>Actinomycetota</taxon>
        <taxon>Actinomycetes</taxon>
        <taxon>Kineosporiales</taxon>
        <taxon>Kineosporiaceae</taxon>
    </lineage>
</organism>
<dbReference type="InterPro" id="IPR001694">
    <property type="entry name" value="NADH_UbQ_OxRdtase_su1/FPO"/>
</dbReference>
<comment type="subcellular location">
    <subcellularLocation>
        <location evidence="5">Cell membrane</location>
        <topology evidence="5">Multi-pass membrane protein</topology>
    </subcellularLocation>
    <subcellularLocation>
        <location evidence="1">Membrane</location>
        <topology evidence="1">Multi-pass membrane protein</topology>
    </subcellularLocation>
</comment>
<evidence type="ECO:0000313" key="7">
    <source>
        <dbReference type="EMBL" id="GMA87857.1"/>
    </source>
</evidence>
<keyword evidence="2 5" id="KW-0812">Transmembrane</keyword>
<evidence type="ECO:0000256" key="1">
    <source>
        <dbReference type="ARBA" id="ARBA00004141"/>
    </source>
</evidence>
<dbReference type="Proteomes" id="UP001157017">
    <property type="component" value="Unassembled WGS sequence"/>
</dbReference>
<evidence type="ECO:0000313" key="8">
    <source>
        <dbReference type="Proteomes" id="UP001157017"/>
    </source>
</evidence>
<gene>
    <name evidence="7" type="ORF">GCM10025868_31070</name>
</gene>
<comment type="caution">
    <text evidence="7">The sequence shown here is derived from an EMBL/GenBank/DDBJ whole genome shotgun (WGS) entry which is preliminary data.</text>
</comment>
<dbReference type="InterPro" id="IPR018086">
    <property type="entry name" value="NADH_UbQ_OxRdtase_su1_CS"/>
</dbReference>
<keyword evidence="3 6" id="KW-1133">Transmembrane helix</keyword>
<dbReference type="PANTHER" id="PTHR11432:SF3">
    <property type="entry name" value="NADH-UBIQUINONE OXIDOREDUCTASE CHAIN 1"/>
    <property type="match status" value="1"/>
</dbReference>
<keyword evidence="4 6" id="KW-0472">Membrane</keyword>
<evidence type="ECO:0000256" key="3">
    <source>
        <dbReference type="ARBA" id="ARBA00022989"/>
    </source>
</evidence>
<evidence type="ECO:0000256" key="5">
    <source>
        <dbReference type="RuleBase" id="RU000471"/>
    </source>
</evidence>
<keyword evidence="5" id="KW-0520">NAD</keyword>
<proteinExistence type="inferred from homology"/>
<reference evidence="8" key="1">
    <citation type="journal article" date="2019" name="Int. J. Syst. Evol. Microbiol.">
        <title>The Global Catalogue of Microorganisms (GCM) 10K type strain sequencing project: providing services to taxonomists for standard genome sequencing and annotation.</title>
        <authorList>
            <consortium name="The Broad Institute Genomics Platform"/>
            <consortium name="The Broad Institute Genome Sequencing Center for Infectious Disease"/>
            <person name="Wu L."/>
            <person name="Ma J."/>
        </authorList>
    </citation>
    <scope>NUCLEOTIDE SEQUENCE [LARGE SCALE GENOMIC DNA]</scope>
    <source>
        <strain evidence="8">NBRC 108730</strain>
    </source>
</reference>
<dbReference type="PROSITE" id="PS00668">
    <property type="entry name" value="COMPLEX1_ND1_2"/>
    <property type="match status" value="1"/>
</dbReference>
<comment type="similarity">
    <text evidence="5">Belongs to the complex I subunit 1 family.</text>
</comment>
<feature type="transmembrane region" description="Helical" evidence="6">
    <location>
        <begin position="28"/>
        <end position="46"/>
    </location>
</feature>
<keyword evidence="8" id="KW-1185">Reference proteome</keyword>
<evidence type="ECO:0000256" key="2">
    <source>
        <dbReference type="ARBA" id="ARBA00022692"/>
    </source>
</evidence>
<name>A0ABQ6JLY3_9ACTN</name>